<reference evidence="1" key="1">
    <citation type="submission" date="2020-10" db="EMBL/GenBank/DDBJ databases">
        <title>Mucilaginibacter mali sp. nov., isolated from rhizosphere soil of apple orchard.</title>
        <authorList>
            <person name="Lee J.-S."/>
            <person name="Kim H.S."/>
            <person name="Kim J.-S."/>
        </authorList>
    </citation>
    <scope>NUCLEOTIDE SEQUENCE</scope>
    <source>
        <strain evidence="1">KCTC 22746</strain>
    </source>
</reference>
<sequence length="98" mass="11169">MSQPEPLPTLHYNFDISRYEDELAIWGYCDNVVGGLPDGNSYQVCFYNAMRLSMEVADKKFIAIPNMIVVSALKRAQMENAVNEAWESGFFDELKPIN</sequence>
<evidence type="ECO:0000313" key="1">
    <source>
        <dbReference type="EMBL" id="MBE9662615.1"/>
    </source>
</evidence>
<organism evidence="1 2">
    <name type="scientific">Mucilaginibacter myungsuensis</name>
    <dbReference type="NCBI Taxonomy" id="649104"/>
    <lineage>
        <taxon>Bacteria</taxon>
        <taxon>Pseudomonadati</taxon>
        <taxon>Bacteroidota</taxon>
        <taxon>Sphingobacteriia</taxon>
        <taxon>Sphingobacteriales</taxon>
        <taxon>Sphingobacteriaceae</taxon>
        <taxon>Mucilaginibacter</taxon>
    </lineage>
</organism>
<dbReference type="Proteomes" id="UP000622475">
    <property type="component" value="Unassembled WGS sequence"/>
</dbReference>
<dbReference type="RefSeq" id="WP_194111830.1">
    <property type="nucleotide sequence ID" value="NZ_JADFFL010000004.1"/>
</dbReference>
<protein>
    <submittedName>
        <fullName evidence="1">Uncharacterized protein</fullName>
    </submittedName>
</protein>
<keyword evidence="2" id="KW-1185">Reference proteome</keyword>
<name>A0A929PXP5_9SPHI</name>
<gene>
    <name evidence="1" type="ORF">IRJ16_12040</name>
</gene>
<dbReference type="AlphaFoldDB" id="A0A929PXP5"/>
<accession>A0A929PXP5</accession>
<evidence type="ECO:0000313" key="2">
    <source>
        <dbReference type="Proteomes" id="UP000622475"/>
    </source>
</evidence>
<dbReference type="EMBL" id="JADFFL010000004">
    <property type="protein sequence ID" value="MBE9662615.1"/>
    <property type="molecule type" value="Genomic_DNA"/>
</dbReference>
<comment type="caution">
    <text evidence="1">The sequence shown here is derived from an EMBL/GenBank/DDBJ whole genome shotgun (WGS) entry which is preliminary data.</text>
</comment>
<proteinExistence type="predicted"/>